<dbReference type="Proteomes" id="UP000256690">
    <property type="component" value="Unassembled WGS sequence"/>
</dbReference>
<dbReference type="GO" id="GO:0005886">
    <property type="term" value="C:plasma membrane"/>
    <property type="evidence" value="ECO:0007669"/>
    <property type="project" value="TreeGrafter"/>
</dbReference>
<reference evidence="6 7" key="1">
    <citation type="journal article" date="2018" name="IMA Fungus">
        <title>IMA Genome-F 9: Draft genome sequence of Annulohypoxylon stygium, Aspergillus mulundensis, Berkeleyomyces basicola (syn. Thielaviopsis basicola), Ceratocystis smalleyi, two Cercospora beticola strains, Coleophoma cylindrospora, Fusarium fracticaudum, Phialophora cf. hyalina, and Morchella septimelata.</title>
        <authorList>
            <person name="Wingfield B.D."/>
            <person name="Bills G.F."/>
            <person name="Dong Y."/>
            <person name="Huang W."/>
            <person name="Nel W.J."/>
            <person name="Swalarsk-Parry B.S."/>
            <person name="Vaghefi N."/>
            <person name="Wilken P.M."/>
            <person name="An Z."/>
            <person name="de Beer Z.W."/>
            <person name="De Vos L."/>
            <person name="Chen L."/>
            <person name="Duong T.A."/>
            <person name="Gao Y."/>
            <person name="Hammerbacher A."/>
            <person name="Kikkert J.R."/>
            <person name="Li Y."/>
            <person name="Li H."/>
            <person name="Li K."/>
            <person name="Li Q."/>
            <person name="Liu X."/>
            <person name="Ma X."/>
            <person name="Naidoo K."/>
            <person name="Pethybridge S.J."/>
            <person name="Sun J."/>
            <person name="Steenkamp E.T."/>
            <person name="van der Nest M.A."/>
            <person name="van Wyk S."/>
            <person name="Wingfield M.J."/>
            <person name="Xiong C."/>
            <person name="Yue Q."/>
            <person name="Zhang X."/>
        </authorList>
    </citation>
    <scope>NUCLEOTIDE SEQUENCE [LARGE SCALE GENOMIC DNA]</scope>
    <source>
        <strain evidence="6 7">DSM 5745</strain>
    </source>
</reference>
<feature type="transmembrane region" description="Helical" evidence="5">
    <location>
        <begin position="52"/>
        <end position="70"/>
    </location>
</feature>
<evidence type="ECO:0000313" key="7">
    <source>
        <dbReference type="Proteomes" id="UP000256690"/>
    </source>
</evidence>
<dbReference type="RefSeq" id="XP_026608672.1">
    <property type="nucleotide sequence ID" value="XM_026742827.1"/>
</dbReference>
<evidence type="ECO:0000256" key="4">
    <source>
        <dbReference type="ARBA" id="ARBA00023136"/>
    </source>
</evidence>
<feature type="transmembrane region" description="Helical" evidence="5">
    <location>
        <begin position="153"/>
        <end position="176"/>
    </location>
</feature>
<evidence type="ECO:0000313" key="6">
    <source>
        <dbReference type="EMBL" id="RDW93489.1"/>
    </source>
</evidence>
<protein>
    <recommendedName>
        <fullName evidence="8">RTA1 protein</fullName>
    </recommendedName>
</protein>
<keyword evidence="7" id="KW-1185">Reference proteome</keyword>
<organism evidence="6 7">
    <name type="scientific">Aspergillus mulundensis</name>
    <dbReference type="NCBI Taxonomy" id="1810919"/>
    <lineage>
        <taxon>Eukaryota</taxon>
        <taxon>Fungi</taxon>
        <taxon>Dikarya</taxon>
        <taxon>Ascomycota</taxon>
        <taxon>Pezizomycotina</taxon>
        <taxon>Eurotiomycetes</taxon>
        <taxon>Eurotiomycetidae</taxon>
        <taxon>Eurotiales</taxon>
        <taxon>Aspergillaceae</taxon>
        <taxon>Aspergillus</taxon>
        <taxon>Aspergillus subgen. Nidulantes</taxon>
    </lineage>
</organism>
<dbReference type="PANTHER" id="PTHR31465">
    <property type="entry name" value="PROTEIN RTA1-RELATED"/>
    <property type="match status" value="1"/>
</dbReference>
<comment type="caution">
    <text evidence="6">The sequence shown here is derived from an EMBL/GenBank/DDBJ whole genome shotgun (WGS) entry which is preliminary data.</text>
</comment>
<comment type="subcellular location">
    <subcellularLocation>
        <location evidence="1">Membrane</location>
        <topology evidence="1">Multi-pass membrane protein</topology>
    </subcellularLocation>
</comment>
<dbReference type="PANTHER" id="PTHR31465:SF8">
    <property type="entry name" value="DOMAIN PROTEIN, PUTATIVE (AFU_ORTHOLOGUE AFUA_6G14140)-RELATED"/>
    <property type="match status" value="1"/>
</dbReference>
<feature type="transmembrane region" description="Helical" evidence="5">
    <location>
        <begin position="247"/>
        <end position="269"/>
    </location>
</feature>
<keyword evidence="4 5" id="KW-0472">Membrane</keyword>
<feature type="transmembrane region" description="Helical" evidence="5">
    <location>
        <begin position="82"/>
        <end position="104"/>
    </location>
</feature>
<dbReference type="EMBL" id="PVWQ01000001">
    <property type="protein sequence ID" value="RDW93489.1"/>
    <property type="molecule type" value="Genomic_DNA"/>
</dbReference>
<evidence type="ECO:0000256" key="2">
    <source>
        <dbReference type="ARBA" id="ARBA00022692"/>
    </source>
</evidence>
<keyword evidence="3 5" id="KW-1133">Transmembrane helix</keyword>
<dbReference type="AlphaFoldDB" id="A0A3D8T4N3"/>
<dbReference type="OrthoDB" id="4521223at2759"/>
<dbReference type="InterPro" id="IPR007568">
    <property type="entry name" value="RTA1"/>
</dbReference>
<keyword evidence="2 5" id="KW-0812">Transmembrane</keyword>
<dbReference type="STRING" id="1810919.A0A3D8T4N3"/>
<gene>
    <name evidence="6" type="ORF">DSM5745_00811</name>
</gene>
<feature type="transmembrane region" description="Helical" evidence="5">
    <location>
        <begin position="205"/>
        <end position="227"/>
    </location>
</feature>
<dbReference type="GO" id="GO:0000324">
    <property type="term" value="C:fungal-type vacuole"/>
    <property type="evidence" value="ECO:0007669"/>
    <property type="project" value="TreeGrafter"/>
</dbReference>
<dbReference type="Pfam" id="PF04479">
    <property type="entry name" value="RTA1"/>
    <property type="match status" value="1"/>
</dbReference>
<feature type="transmembrane region" description="Helical" evidence="5">
    <location>
        <begin position="124"/>
        <end position="141"/>
    </location>
</feature>
<evidence type="ECO:0000256" key="5">
    <source>
        <dbReference type="SAM" id="Phobius"/>
    </source>
</evidence>
<dbReference type="GeneID" id="38111181"/>
<proteinExistence type="predicted"/>
<evidence type="ECO:0000256" key="1">
    <source>
        <dbReference type="ARBA" id="ARBA00004141"/>
    </source>
</evidence>
<evidence type="ECO:0000256" key="3">
    <source>
        <dbReference type="ARBA" id="ARBA00022989"/>
    </source>
</evidence>
<evidence type="ECO:0008006" key="8">
    <source>
        <dbReference type="Google" id="ProtNLM"/>
    </source>
</evidence>
<name>A0A3D8T4N3_9EURO</name>
<sequence length="304" mass="33060">MDNCTSVTPACPVSGTTLGYSPNLAGNLILLIVFAVCGLAQLWLGVRYKVRLYTTLVFLGCAGEVVGYIGRLMLHSNPWSNGGVIIQTLLLIVSPSFLAAALYLTVKTVVLHTGPQFSILNPKLYTWLFIIWLQATAANGKGSESTVRTGTDIMIAGIAFQAATMAVCGILTIDFARRVYRHRRQHGAYPRSLSLSERRVNRKEFVFFVSCNVVALTANLIRCIYRIPEMAGGWGNPMMQDEAKFMVLDGTMVSIGAILMTVAFPGAYFPSISSRAIRQHQKTSSFVTEEGLQLAPGVGESGRP</sequence>
<feature type="transmembrane region" description="Helical" evidence="5">
    <location>
        <begin position="24"/>
        <end position="45"/>
    </location>
</feature>
<accession>A0A3D8T4N3</accession>